<evidence type="ECO:0000313" key="2">
    <source>
        <dbReference type="EMBL" id="QOV91348.1"/>
    </source>
</evidence>
<accession>A0A7M2X0S8</accession>
<evidence type="ECO:0000313" key="3">
    <source>
        <dbReference type="Proteomes" id="UP000593765"/>
    </source>
</evidence>
<evidence type="ECO:0000259" key="1">
    <source>
        <dbReference type="Pfam" id="PF02470"/>
    </source>
</evidence>
<dbReference type="AlphaFoldDB" id="A0A7M2X0S8"/>
<reference evidence="2 3" key="1">
    <citation type="submission" date="2020-10" db="EMBL/GenBank/DDBJ databases">
        <title>Wide distribution of Phycisphaera-like planctomycetes from WD2101 soil group in peatlands and genome analysis of the first cultivated representative.</title>
        <authorList>
            <person name="Dedysh S.N."/>
            <person name="Beletsky A.V."/>
            <person name="Ivanova A."/>
            <person name="Kulichevskaya I.S."/>
            <person name="Suzina N.E."/>
            <person name="Philippov D.A."/>
            <person name="Rakitin A.L."/>
            <person name="Mardanov A.V."/>
            <person name="Ravin N.V."/>
        </authorList>
    </citation>
    <scope>NUCLEOTIDE SEQUENCE [LARGE SCALE GENOMIC DNA]</scope>
    <source>
        <strain evidence="2 3">M1803</strain>
    </source>
</reference>
<organism evidence="2 3">
    <name type="scientific">Humisphaera borealis</name>
    <dbReference type="NCBI Taxonomy" id="2807512"/>
    <lineage>
        <taxon>Bacteria</taxon>
        <taxon>Pseudomonadati</taxon>
        <taxon>Planctomycetota</taxon>
        <taxon>Phycisphaerae</taxon>
        <taxon>Tepidisphaerales</taxon>
        <taxon>Tepidisphaeraceae</taxon>
        <taxon>Humisphaera</taxon>
    </lineage>
</organism>
<protein>
    <submittedName>
        <fullName evidence="2">MCE family protein</fullName>
    </submittedName>
</protein>
<dbReference type="RefSeq" id="WP_206294592.1">
    <property type="nucleotide sequence ID" value="NZ_CP063458.1"/>
</dbReference>
<dbReference type="InterPro" id="IPR052336">
    <property type="entry name" value="MlaD_Phospholipid_Transporter"/>
</dbReference>
<sequence>MTSRSRNILVGSVVLVAILSLGWMILKFSGSSVAALISKGETIQITTERADGVSDGSAVYYLGVPVGQATGVKLLPDNSGVVIDALISADKTVPANVIGRIKAASSLSMSAGIFLETVGPPSDKRLAAGAQIKAINQNTGLIPPEFTDLARSIREQQLIAHVDETVIEMRNQLRNAGVAIDSFNKIVGDPKVREDLSAAIASIRTTSENLQKFTAKLETLSGETSQTLSQVRTTLSDGGKRVDELTTQVGSRLTQVGELLDKFNAIATRIDKGEGTAGALVNDPRLYESLVDTSKTLNLTIADLRRLVEQWEQEGFTLKLK</sequence>
<dbReference type="Proteomes" id="UP000593765">
    <property type="component" value="Chromosome"/>
</dbReference>
<dbReference type="Pfam" id="PF02470">
    <property type="entry name" value="MlaD"/>
    <property type="match status" value="1"/>
</dbReference>
<dbReference type="InterPro" id="IPR003399">
    <property type="entry name" value="Mce/MlaD"/>
</dbReference>
<dbReference type="PANTHER" id="PTHR33371:SF4">
    <property type="entry name" value="INTERMEMBRANE PHOSPHOLIPID TRANSPORT SYSTEM BINDING PROTEIN MLAD"/>
    <property type="match status" value="1"/>
</dbReference>
<gene>
    <name evidence="2" type="ORF">IPV69_08340</name>
</gene>
<keyword evidence="3" id="KW-1185">Reference proteome</keyword>
<name>A0A7M2X0S8_9BACT</name>
<dbReference type="EMBL" id="CP063458">
    <property type="protein sequence ID" value="QOV91348.1"/>
    <property type="molecule type" value="Genomic_DNA"/>
</dbReference>
<feature type="domain" description="Mce/MlaD" evidence="1">
    <location>
        <begin position="40"/>
        <end position="109"/>
    </location>
</feature>
<dbReference type="PANTHER" id="PTHR33371">
    <property type="entry name" value="INTERMEMBRANE PHOSPHOLIPID TRANSPORT SYSTEM BINDING PROTEIN MLAD-RELATED"/>
    <property type="match status" value="1"/>
</dbReference>
<dbReference type="KEGG" id="hbs:IPV69_08340"/>
<proteinExistence type="predicted"/>